<sequence length="379" mass="40245">MPNMQAPPLLQRSMTGDLRRASIKSGVSLGASLTLTLSPPPSGEDELLPRVAAVLQGSPVAAPLLAACPAFPLLVVHVLLNKSKLLCETVEAPLCSLADDDARGVGRSLNAKLRTAKRGPKAAVGRWIAAFPALAECDALPWFRPCLEAVAQELARRRGSFVYKARLFVGAGISVVDQLSDFYMIGEYERTGQHATAVALAAMVSLNLLGQLAVVWAQTHKGPRLQLVKESLVVVTATKPGLDAWRVARGVEQSKYAAVTPELELVGTRMMEMCFESIPGSVVQTVALLNSAKATGTWSKAAMASILCSALTTGFASASTSKDFDASEQRRADEPDFYGYVPAGVRGIVVFSFMCLMSALLLLVRALSTAFLALAGGWK</sequence>
<dbReference type="Proteomes" id="UP001165060">
    <property type="component" value="Unassembled WGS sequence"/>
</dbReference>
<feature type="transmembrane region" description="Helical" evidence="1">
    <location>
        <begin position="340"/>
        <end position="364"/>
    </location>
</feature>
<keyword evidence="1" id="KW-0812">Transmembrane</keyword>
<comment type="caution">
    <text evidence="2">The sequence shown here is derived from an EMBL/GenBank/DDBJ whole genome shotgun (WGS) entry which is preliminary data.</text>
</comment>
<name>A0ABQ6MF99_9STRA</name>
<evidence type="ECO:0000313" key="2">
    <source>
        <dbReference type="EMBL" id="GMI25287.1"/>
    </source>
</evidence>
<reference evidence="2 3" key="1">
    <citation type="journal article" date="2023" name="Commun. Biol.">
        <title>Genome analysis of Parmales, the sister group of diatoms, reveals the evolutionary specialization of diatoms from phago-mixotrophs to photoautotrophs.</title>
        <authorList>
            <person name="Ban H."/>
            <person name="Sato S."/>
            <person name="Yoshikawa S."/>
            <person name="Yamada K."/>
            <person name="Nakamura Y."/>
            <person name="Ichinomiya M."/>
            <person name="Sato N."/>
            <person name="Blanc-Mathieu R."/>
            <person name="Endo H."/>
            <person name="Kuwata A."/>
            <person name="Ogata H."/>
        </authorList>
    </citation>
    <scope>NUCLEOTIDE SEQUENCE [LARGE SCALE GENOMIC DNA]</scope>
</reference>
<organism evidence="2 3">
    <name type="scientific">Tetraparma gracilis</name>
    <dbReference type="NCBI Taxonomy" id="2962635"/>
    <lineage>
        <taxon>Eukaryota</taxon>
        <taxon>Sar</taxon>
        <taxon>Stramenopiles</taxon>
        <taxon>Ochrophyta</taxon>
        <taxon>Bolidophyceae</taxon>
        <taxon>Parmales</taxon>
        <taxon>Triparmaceae</taxon>
        <taxon>Tetraparma</taxon>
    </lineage>
</organism>
<protein>
    <submittedName>
        <fullName evidence="2">Uncharacterized protein</fullName>
    </submittedName>
</protein>
<keyword evidence="1" id="KW-0472">Membrane</keyword>
<proteinExistence type="predicted"/>
<evidence type="ECO:0000256" key="1">
    <source>
        <dbReference type="SAM" id="Phobius"/>
    </source>
</evidence>
<evidence type="ECO:0000313" key="3">
    <source>
        <dbReference type="Proteomes" id="UP001165060"/>
    </source>
</evidence>
<gene>
    <name evidence="2" type="ORF">TeGR_g6893</name>
</gene>
<dbReference type="EMBL" id="BRYB01004074">
    <property type="protein sequence ID" value="GMI25287.1"/>
    <property type="molecule type" value="Genomic_DNA"/>
</dbReference>
<keyword evidence="3" id="KW-1185">Reference proteome</keyword>
<feature type="transmembrane region" description="Helical" evidence="1">
    <location>
        <begin position="197"/>
        <end position="217"/>
    </location>
</feature>
<keyword evidence="1" id="KW-1133">Transmembrane helix</keyword>
<accession>A0ABQ6MF99</accession>